<feature type="compositionally biased region" description="Low complexity" evidence="1">
    <location>
        <begin position="114"/>
        <end position="140"/>
    </location>
</feature>
<dbReference type="OrthoDB" id="4990943at2"/>
<evidence type="ECO:0000313" key="3">
    <source>
        <dbReference type="EMBL" id="TXK05501.1"/>
    </source>
</evidence>
<dbReference type="AlphaFoldDB" id="A0A5C8HR94"/>
<keyword evidence="4" id="KW-1185">Reference proteome</keyword>
<dbReference type="Proteomes" id="UP000321196">
    <property type="component" value="Unassembled WGS sequence"/>
</dbReference>
<organism evidence="3 4">
    <name type="scientific">Microbacterium mitrae</name>
    <dbReference type="NCBI Taxonomy" id="664640"/>
    <lineage>
        <taxon>Bacteria</taxon>
        <taxon>Bacillati</taxon>
        <taxon>Actinomycetota</taxon>
        <taxon>Actinomycetes</taxon>
        <taxon>Micrococcales</taxon>
        <taxon>Microbacteriaceae</taxon>
        <taxon>Microbacterium</taxon>
    </lineage>
</organism>
<keyword evidence="2" id="KW-0472">Membrane</keyword>
<feature type="region of interest" description="Disordered" evidence="1">
    <location>
        <begin position="107"/>
        <end position="159"/>
    </location>
</feature>
<name>A0A5C8HR94_9MICO</name>
<evidence type="ECO:0000256" key="2">
    <source>
        <dbReference type="SAM" id="Phobius"/>
    </source>
</evidence>
<feature type="compositionally biased region" description="Pro residues" evidence="1">
    <location>
        <begin position="25"/>
        <end position="35"/>
    </location>
</feature>
<feature type="region of interest" description="Disordered" evidence="1">
    <location>
        <begin position="1"/>
        <end position="67"/>
    </location>
</feature>
<accession>A0A5C8HR94</accession>
<keyword evidence="2" id="KW-0812">Transmembrane</keyword>
<feature type="compositionally biased region" description="Low complexity" evidence="1">
    <location>
        <begin position="36"/>
        <end position="53"/>
    </location>
</feature>
<gene>
    <name evidence="3" type="ORF">FVP60_00415</name>
</gene>
<reference evidence="3 4" key="1">
    <citation type="submission" date="2019-08" db="EMBL/GenBank/DDBJ databases">
        <authorList>
            <person name="Dong K."/>
        </authorList>
    </citation>
    <scope>NUCLEOTIDE SEQUENCE [LARGE SCALE GENOMIC DNA]</scope>
    <source>
        <strain evidence="3 4">M4-8</strain>
    </source>
</reference>
<evidence type="ECO:0000256" key="1">
    <source>
        <dbReference type="SAM" id="MobiDB-lite"/>
    </source>
</evidence>
<sequence length="307" mass="32591">MSQPDEGQYPGTPPRPPGDGQAPPYGGPPVTPQPPQYGQAPQYAQAPQSPYGQNPQYGYAPPSGAPMPKKPKTGLIITIVLVSVAALAALAVAAMVLLGAFSPNDADEAAGGDSTSVPQPTPTVEPTTTSEPAPTDSPDTSELDLSPRDPATPWPETTVTWQPGSAEAFAAREQFFIDQQLPLDGSALVATTPEQRTFIERQREHMANNGVQMTPQLETIFLAMTSDACETAILNAHNIDAAGYASFVDTSPIFIDLLGSSTGEERAAASESLESIMLFGMSYVCPGDVNDWALIYEERYDAYPQIY</sequence>
<dbReference type="EMBL" id="VRSW01000001">
    <property type="protein sequence ID" value="TXK05501.1"/>
    <property type="molecule type" value="Genomic_DNA"/>
</dbReference>
<comment type="caution">
    <text evidence="3">The sequence shown here is derived from an EMBL/GenBank/DDBJ whole genome shotgun (WGS) entry which is preliminary data.</text>
</comment>
<protein>
    <submittedName>
        <fullName evidence="3">Uncharacterized protein</fullName>
    </submittedName>
</protein>
<feature type="transmembrane region" description="Helical" evidence="2">
    <location>
        <begin position="75"/>
        <end position="101"/>
    </location>
</feature>
<evidence type="ECO:0000313" key="4">
    <source>
        <dbReference type="Proteomes" id="UP000321196"/>
    </source>
</evidence>
<proteinExistence type="predicted"/>
<dbReference type="RefSeq" id="WP_147824312.1">
    <property type="nucleotide sequence ID" value="NZ_BAAARG010000001.1"/>
</dbReference>
<keyword evidence="2" id="KW-1133">Transmembrane helix</keyword>